<evidence type="ECO:0000256" key="1">
    <source>
        <dbReference type="SAM" id="SignalP"/>
    </source>
</evidence>
<sequence length="333" mass="38480">MTFFIWTLGLCWEAEVANSVACLLMNTFSDTMVGNPSNNHLRDTEHQPNKAMHLLFSRVNRAGVKLIFLKLSKLIKGAHLQDLDAAEYEESPAIAFNMTFGGQDTETRTAQISSGEILDGIMTRSRGEIRRPQSKSNKFDPSFRRGVYPSTQIQECCSSKEQKKKKYIRKMYDFIQQGKHAEKRKLEQAAMSKLIEMAYKKQRCVASHPDTRMLFLKEAREHYQQNNWVYYMVPALAEQPSSRLLKHIIRCYLQLSDDSRACNALRSCFPDILRDITFSSCLRVYTIQAIVCLCDTDHQPIFAVKSICISWSKLRSFYQYYPSLVHIFSAQTY</sequence>
<feature type="chain" id="PRO_5042221004" evidence="1">
    <location>
        <begin position="20"/>
        <end position="333"/>
    </location>
</feature>
<keyword evidence="1" id="KW-0732">Signal</keyword>
<dbReference type="GO" id="GO:0030014">
    <property type="term" value="C:CCR4-NOT complex"/>
    <property type="evidence" value="ECO:0007669"/>
    <property type="project" value="InterPro"/>
</dbReference>
<comment type="caution">
    <text evidence="2">The sequence shown here is derived from an EMBL/GenBank/DDBJ whole genome shotgun (WGS) entry which is preliminary data.</text>
</comment>
<keyword evidence="3" id="KW-1185">Reference proteome</keyword>
<dbReference type="GO" id="GO:0006402">
    <property type="term" value="P:mRNA catabolic process"/>
    <property type="evidence" value="ECO:0007669"/>
    <property type="project" value="InterPro"/>
</dbReference>
<dbReference type="Gene3D" id="1.25.10.10">
    <property type="entry name" value="Leucine-rich Repeat Variant"/>
    <property type="match status" value="1"/>
</dbReference>
<evidence type="ECO:0000313" key="3">
    <source>
        <dbReference type="Proteomes" id="UP001237642"/>
    </source>
</evidence>
<dbReference type="AlphaFoldDB" id="A0AAD8MHS0"/>
<feature type="signal peptide" evidence="1">
    <location>
        <begin position="1"/>
        <end position="19"/>
    </location>
</feature>
<dbReference type="PANTHER" id="PTHR12262">
    <property type="entry name" value="CCR4-NOT TRANSCRIPTION COMPLEX SUBUNIT 9"/>
    <property type="match status" value="1"/>
</dbReference>
<accession>A0AAD8MHS0</accession>
<dbReference type="Pfam" id="PF04078">
    <property type="entry name" value="Rcd1"/>
    <property type="match status" value="1"/>
</dbReference>
<gene>
    <name evidence="2" type="ORF">POM88_029532</name>
</gene>
<reference evidence="2" key="1">
    <citation type="submission" date="2023-02" db="EMBL/GenBank/DDBJ databases">
        <title>Genome of toxic invasive species Heracleum sosnowskyi carries increased number of genes despite the absence of recent whole-genome duplications.</title>
        <authorList>
            <person name="Schelkunov M."/>
            <person name="Shtratnikova V."/>
            <person name="Makarenko M."/>
            <person name="Klepikova A."/>
            <person name="Omelchenko D."/>
            <person name="Novikova G."/>
            <person name="Obukhova E."/>
            <person name="Bogdanov V."/>
            <person name="Penin A."/>
            <person name="Logacheva M."/>
        </authorList>
    </citation>
    <scope>NUCLEOTIDE SEQUENCE</scope>
    <source>
        <strain evidence="2">Hsosn_3</strain>
        <tissue evidence="2">Leaf</tissue>
    </source>
</reference>
<dbReference type="InterPro" id="IPR007216">
    <property type="entry name" value="CNOT9"/>
</dbReference>
<name>A0AAD8MHS0_9APIA</name>
<organism evidence="2 3">
    <name type="scientific">Heracleum sosnowskyi</name>
    <dbReference type="NCBI Taxonomy" id="360622"/>
    <lineage>
        <taxon>Eukaryota</taxon>
        <taxon>Viridiplantae</taxon>
        <taxon>Streptophyta</taxon>
        <taxon>Embryophyta</taxon>
        <taxon>Tracheophyta</taxon>
        <taxon>Spermatophyta</taxon>
        <taxon>Magnoliopsida</taxon>
        <taxon>eudicotyledons</taxon>
        <taxon>Gunneridae</taxon>
        <taxon>Pentapetalae</taxon>
        <taxon>asterids</taxon>
        <taxon>campanulids</taxon>
        <taxon>Apiales</taxon>
        <taxon>Apiaceae</taxon>
        <taxon>Apioideae</taxon>
        <taxon>apioid superclade</taxon>
        <taxon>Tordylieae</taxon>
        <taxon>Tordyliinae</taxon>
        <taxon>Heracleum</taxon>
    </lineage>
</organism>
<evidence type="ECO:0000313" key="2">
    <source>
        <dbReference type="EMBL" id="KAK1373339.1"/>
    </source>
</evidence>
<reference evidence="2" key="2">
    <citation type="submission" date="2023-05" db="EMBL/GenBank/DDBJ databases">
        <authorList>
            <person name="Schelkunov M.I."/>
        </authorList>
    </citation>
    <scope>NUCLEOTIDE SEQUENCE</scope>
    <source>
        <strain evidence="2">Hsosn_3</strain>
        <tissue evidence="2">Leaf</tissue>
    </source>
</reference>
<dbReference type="Proteomes" id="UP001237642">
    <property type="component" value="Unassembled WGS sequence"/>
</dbReference>
<dbReference type="EMBL" id="JAUIZM010000007">
    <property type="protein sequence ID" value="KAK1373339.1"/>
    <property type="molecule type" value="Genomic_DNA"/>
</dbReference>
<dbReference type="InterPro" id="IPR011989">
    <property type="entry name" value="ARM-like"/>
</dbReference>
<proteinExistence type="predicted"/>
<protein>
    <submittedName>
        <fullName evidence="2">Uncharacterized protein</fullName>
    </submittedName>
</protein>